<evidence type="ECO:0000313" key="1">
    <source>
        <dbReference type="EMBL" id="APG28827.1"/>
    </source>
</evidence>
<dbReference type="RefSeq" id="WP_072284851.1">
    <property type="nucleotide sequence ID" value="NZ_CP015519.1"/>
</dbReference>
<dbReference type="Proteomes" id="UP000182517">
    <property type="component" value="Chromosome"/>
</dbReference>
<protein>
    <submittedName>
        <fullName evidence="1">Uncharacterized protein</fullName>
    </submittedName>
</protein>
<proteinExistence type="predicted"/>
<organism evidence="1 2">
    <name type="scientific">Syntrophotalea acetylenivorans</name>
    <dbReference type="NCBI Taxonomy" id="1842532"/>
    <lineage>
        <taxon>Bacteria</taxon>
        <taxon>Pseudomonadati</taxon>
        <taxon>Thermodesulfobacteriota</taxon>
        <taxon>Desulfuromonadia</taxon>
        <taxon>Desulfuromonadales</taxon>
        <taxon>Syntrophotaleaceae</taxon>
        <taxon>Syntrophotalea</taxon>
    </lineage>
</organism>
<dbReference type="EMBL" id="CP015519">
    <property type="protein sequence ID" value="APG28827.1"/>
    <property type="molecule type" value="Genomic_DNA"/>
</dbReference>
<reference evidence="1 2" key="1">
    <citation type="journal article" date="2017" name="Genome Announc.">
        <title>Complete Genome Sequences of Two Acetylene-Fermenting Pelobacter acetylenicus Strains.</title>
        <authorList>
            <person name="Sutton J.M."/>
            <person name="Baesman S.M."/>
            <person name="Fierst J.L."/>
            <person name="Poret-Peterson A.T."/>
            <person name="Oremland R.S."/>
            <person name="Dunlap D.S."/>
            <person name="Akob D.M."/>
        </authorList>
    </citation>
    <scope>NUCLEOTIDE SEQUENCE [LARGE SCALE GENOMIC DNA]</scope>
    <source>
        <strain evidence="1 2">SFB93</strain>
    </source>
</reference>
<dbReference type="KEGG" id="pef:A7E78_13910"/>
<accession>A0A1L3GSD0</accession>
<gene>
    <name evidence="1" type="ORF">A7E78_13910</name>
</gene>
<dbReference type="AlphaFoldDB" id="A0A1L3GSD0"/>
<dbReference type="OrthoDB" id="5359740at2"/>
<sequence length="67" mass="7752">MWLKDTQGKKAFRHGHEAFSLASEAAAECGDFRPDVEEEWVADEERSCYNCRLRRWTAESFVCLLPA</sequence>
<name>A0A1L3GSD0_9BACT</name>
<keyword evidence="2" id="KW-1185">Reference proteome</keyword>
<evidence type="ECO:0000313" key="2">
    <source>
        <dbReference type="Proteomes" id="UP000182517"/>
    </source>
</evidence>
<dbReference type="STRING" id="1842532.A7E78_13910"/>